<organism evidence="1 2">
    <name type="scientific">Candidatus Methylacidithermus pantelleriae</name>
    <dbReference type="NCBI Taxonomy" id="2744239"/>
    <lineage>
        <taxon>Bacteria</taxon>
        <taxon>Pseudomonadati</taxon>
        <taxon>Verrucomicrobiota</taxon>
        <taxon>Methylacidiphilae</taxon>
        <taxon>Methylacidiphilales</taxon>
        <taxon>Methylacidiphilaceae</taxon>
        <taxon>Candidatus Methylacidithermus</taxon>
    </lineage>
</organism>
<keyword evidence="2" id="KW-1185">Reference proteome</keyword>
<gene>
    <name evidence="1" type="ORF">MPNT_430010</name>
</gene>
<accession>A0A8J2BNH9</accession>
<dbReference type="Proteomes" id="UP000663859">
    <property type="component" value="Unassembled WGS sequence"/>
</dbReference>
<protein>
    <submittedName>
        <fullName evidence="1">Uncharacterized protein</fullName>
    </submittedName>
</protein>
<evidence type="ECO:0000313" key="1">
    <source>
        <dbReference type="EMBL" id="CAF0701894.1"/>
    </source>
</evidence>
<dbReference type="EMBL" id="CAJNOB010000038">
    <property type="protein sequence ID" value="CAF0701894.1"/>
    <property type="molecule type" value="Genomic_DNA"/>
</dbReference>
<name>A0A8J2BNH9_9BACT</name>
<comment type="caution">
    <text evidence="1">The sequence shown here is derived from an EMBL/GenBank/DDBJ whole genome shotgun (WGS) entry which is preliminary data.</text>
</comment>
<evidence type="ECO:0000313" key="2">
    <source>
        <dbReference type="Proteomes" id="UP000663859"/>
    </source>
</evidence>
<sequence>MPLKKQETPLAEIKYQENQKGTKYNKLLKLSIQTIAEKI</sequence>
<dbReference type="AlphaFoldDB" id="A0A8J2BNH9"/>
<reference evidence="1" key="1">
    <citation type="submission" date="2021-02" db="EMBL/GenBank/DDBJ databases">
        <authorList>
            <person name="Cremers G."/>
            <person name="Picone N."/>
        </authorList>
    </citation>
    <scope>NUCLEOTIDE SEQUENCE</scope>
    <source>
        <strain evidence="1">PQ17</strain>
    </source>
</reference>
<proteinExistence type="predicted"/>